<gene>
    <name evidence="1" type="ORF">HTZ84_05175</name>
</gene>
<protein>
    <submittedName>
        <fullName evidence="1">Uncharacterized protein</fullName>
    </submittedName>
</protein>
<organism evidence="1 2">
    <name type="scientific">Haloterrigena gelatinilytica</name>
    <dbReference type="NCBI Taxonomy" id="2741724"/>
    <lineage>
        <taxon>Archaea</taxon>
        <taxon>Methanobacteriati</taxon>
        <taxon>Methanobacteriota</taxon>
        <taxon>Stenosarchaea group</taxon>
        <taxon>Halobacteria</taxon>
        <taxon>Halobacteriales</taxon>
        <taxon>Natrialbaceae</taxon>
        <taxon>Haloterrigena</taxon>
    </lineage>
</organism>
<evidence type="ECO:0000313" key="1">
    <source>
        <dbReference type="EMBL" id="NUC71705.1"/>
    </source>
</evidence>
<comment type="caution">
    <text evidence="1">The sequence shown here is derived from an EMBL/GenBank/DDBJ whole genome shotgun (WGS) entry which is preliminary data.</text>
</comment>
<proteinExistence type="predicted"/>
<reference evidence="1 2" key="1">
    <citation type="submission" date="2020-06" db="EMBL/GenBank/DDBJ databases">
        <title>Haloterrigena sp. nov., an extremely halophilic archaeon isolated from a saline sediment.</title>
        <authorList>
            <person name="Liu B.-B."/>
        </authorList>
    </citation>
    <scope>NUCLEOTIDE SEQUENCE [LARGE SCALE GENOMIC DNA]</scope>
    <source>
        <strain evidence="1 2">SYSU A558-1</strain>
    </source>
</reference>
<sequence length="135" mass="14924">MNENSTITVLAYTETGETEDDGMGGTQPIEDWVVIAEEIPARYSPEGKTIVDEDSGERIQDTAFVSIHPRHIGEIAGDGTYLLDDRLRPGVDRRVDLHRGDREPRRRSIKSVAEVLGPNGRVPSAVRLELEVVTS</sequence>
<accession>A0ABX2L8J4</accession>
<dbReference type="Proteomes" id="UP001016761">
    <property type="component" value="Unassembled WGS sequence"/>
</dbReference>
<name>A0ABX2L8J4_9EURY</name>
<evidence type="ECO:0000313" key="2">
    <source>
        <dbReference type="Proteomes" id="UP001016761"/>
    </source>
</evidence>
<dbReference type="RefSeq" id="WP_174679693.1">
    <property type="nucleotide sequence ID" value="NZ_JABUQZ010000001.1"/>
</dbReference>
<keyword evidence="2" id="KW-1185">Reference proteome</keyword>
<dbReference type="EMBL" id="JABUQZ010000001">
    <property type="protein sequence ID" value="NUC71705.1"/>
    <property type="molecule type" value="Genomic_DNA"/>
</dbReference>